<dbReference type="EMBL" id="JBIUZV010000005">
    <property type="protein sequence ID" value="MFJ3046282.1"/>
    <property type="molecule type" value="Genomic_DNA"/>
</dbReference>
<accession>A0ABW8EYW1</accession>
<keyword evidence="6" id="KW-1185">Reference proteome</keyword>
<dbReference type="Proteomes" id="UP001617427">
    <property type="component" value="Unassembled WGS sequence"/>
</dbReference>
<evidence type="ECO:0000256" key="3">
    <source>
        <dbReference type="ARBA" id="ARBA00022840"/>
    </source>
</evidence>
<dbReference type="EC" id="3.5.2.9" evidence="5"/>
<protein>
    <submittedName>
        <fullName evidence="5">5-oxoprolinase subunit PxpB</fullName>
        <ecNumber evidence="5">3.5.2.9</ecNumber>
    </submittedName>
</protein>
<dbReference type="SUPFAM" id="SSF160467">
    <property type="entry name" value="PH0987 N-terminal domain-like"/>
    <property type="match status" value="1"/>
</dbReference>
<evidence type="ECO:0000259" key="4">
    <source>
        <dbReference type="SMART" id="SM00796"/>
    </source>
</evidence>
<dbReference type="InterPro" id="IPR029000">
    <property type="entry name" value="Cyclophilin-like_dom_sf"/>
</dbReference>
<evidence type="ECO:0000256" key="2">
    <source>
        <dbReference type="ARBA" id="ARBA00022801"/>
    </source>
</evidence>
<keyword evidence="3" id="KW-0067">ATP-binding</keyword>
<dbReference type="SMART" id="SM00796">
    <property type="entry name" value="AHS1"/>
    <property type="match status" value="1"/>
</dbReference>
<dbReference type="PANTHER" id="PTHR34698">
    <property type="entry name" value="5-OXOPROLINASE SUBUNIT B"/>
    <property type="match status" value="1"/>
</dbReference>
<evidence type="ECO:0000313" key="5">
    <source>
        <dbReference type="EMBL" id="MFJ3046282.1"/>
    </source>
</evidence>
<dbReference type="Pfam" id="PF02682">
    <property type="entry name" value="CT_C_D"/>
    <property type="match status" value="1"/>
</dbReference>
<sequence>MQEPQIHPLGDSALLCSLPAPATLPQQQRIWALAELAAAWDEVSEVVPGMNNLMLILKHPAVERDTLARRIIRLWPKLGATKAQGRTVEIPVVYGGADGPDLQSVADHTGLSVDEVIKRHSGGDYVVYFIGFMPGFAYMGGLAPELATPRHTEPRLSIPAGSVGIGGEQTGIYPMASPGGWQLLGRTSAPLFDPAQNPPTLLRPGDHVRFTVERVEQ</sequence>
<evidence type="ECO:0000256" key="1">
    <source>
        <dbReference type="ARBA" id="ARBA00022741"/>
    </source>
</evidence>
<feature type="domain" description="Carboxyltransferase" evidence="4">
    <location>
        <begin position="4"/>
        <end position="202"/>
    </location>
</feature>
<dbReference type="GO" id="GO:0017168">
    <property type="term" value="F:5-oxoprolinase (ATP-hydrolyzing) activity"/>
    <property type="evidence" value="ECO:0007669"/>
    <property type="project" value="UniProtKB-EC"/>
</dbReference>
<keyword evidence="2 5" id="KW-0378">Hydrolase</keyword>
<evidence type="ECO:0000313" key="6">
    <source>
        <dbReference type="Proteomes" id="UP001617427"/>
    </source>
</evidence>
<gene>
    <name evidence="5" type="primary">pxpB</name>
    <name evidence="5" type="ORF">ACIPEN_10645</name>
</gene>
<dbReference type="PANTHER" id="PTHR34698:SF2">
    <property type="entry name" value="5-OXOPROLINASE SUBUNIT B"/>
    <property type="match status" value="1"/>
</dbReference>
<organism evidence="5 6">
    <name type="scientific">Herbaspirillum chlorophenolicum</name>
    <dbReference type="NCBI Taxonomy" id="211589"/>
    <lineage>
        <taxon>Bacteria</taxon>
        <taxon>Pseudomonadati</taxon>
        <taxon>Pseudomonadota</taxon>
        <taxon>Betaproteobacteria</taxon>
        <taxon>Burkholderiales</taxon>
        <taxon>Oxalobacteraceae</taxon>
        <taxon>Herbaspirillum</taxon>
    </lineage>
</organism>
<dbReference type="SUPFAM" id="SSF50891">
    <property type="entry name" value="Cyclophilin-like"/>
    <property type="match status" value="1"/>
</dbReference>
<dbReference type="InterPro" id="IPR003833">
    <property type="entry name" value="CT_C_D"/>
</dbReference>
<dbReference type="Gene3D" id="2.40.100.10">
    <property type="entry name" value="Cyclophilin-like"/>
    <property type="match status" value="1"/>
</dbReference>
<proteinExistence type="predicted"/>
<comment type="caution">
    <text evidence="5">The sequence shown here is derived from an EMBL/GenBank/DDBJ whole genome shotgun (WGS) entry which is preliminary data.</text>
</comment>
<keyword evidence="1" id="KW-0547">Nucleotide-binding</keyword>
<dbReference type="NCBIfam" id="TIGR00370">
    <property type="entry name" value="5-oxoprolinase subunit PxpB"/>
    <property type="match status" value="1"/>
</dbReference>
<name>A0ABW8EYW1_9BURK</name>
<reference evidence="5 6" key="1">
    <citation type="submission" date="2024-10" db="EMBL/GenBank/DDBJ databases">
        <title>The Natural Products Discovery Center: Release of the First 8490 Sequenced Strains for Exploring Actinobacteria Biosynthetic Diversity.</title>
        <authorList>
            <person name="Kalkreuter E."/>
            <person name="Kautsar S.A."/>
            <person name="Yang D."/>
            <person name="Bader C.D."/>
            <person name="Teijaro C.N."/>
            <person name="Fluegel L."/>
            <person name="Davis C.M."/>
            <person name="Simpson J.R."/>
            <person name="Lauterbach L."/>
            <person name="Steele A.D."/>
            <person name="Gui C."/>
            <person name="Meng S."/>
            <person name="Li G."/>
            <person name="Viehrig K."/>
            <person name="Ye F."/>
            <person name="Su P."/>
            <person name="Kiefer A.F."/>
            <person name="Nichols A."/>
            <person name="Cepeda A.J."/>
            <person name="Yan W."/>
            <person name="Fan B."/>
            <person name="Jiang Y."/>
            <person name="Adhikari A."/>
            <person name="Zheng C.-J."/>
            <person name="Schuster L."/>
            <person name="Cowan T.M."/>
            <person name="Smanski M.J."/>
            <person name="Chevrette M.G."/>
            <person name="De Carvalho L.P.S."/>
            <person name="Shen B."/>
        </authorList>
    </citation>
    <scope>NUCLEOTIDE SEQUENCE [LARGE SCALE GENOMIC DNA]</scope>
    <source>
        <strain evidence="5 6">NPDC087045</strain>
    </source>
</reference>
<dbReference type="RefSeq" id="WP_050468361.1">
    <property type="nucleotide sequence ID" value="NZ_JBIUZV010000005.1"/>
</dbReference>
<dbReference type="InterPro" id="IPR010016">
    <property type="entry name" value="PxpB"/>
</dbReference>